<feature type="transmembrane region" description="Helical" evidence="10">
    <location>
        <begin position="449"/>
        <end position="467"/>
    </location>
</feature>
<proteinExistence type="inferred from homology"/>
<feature type="domain" description="HMA" evidence="12">
    <location>
        <begin position="77"/>
        <end position="164"/>
    </location>
</feature>
<evidence type="ECO:0000256" key="8">
    <source>
        <dbReference type="ARBA" id="ARBA00022989"/>
    </source>
</evidence>
<name>I0YRC7_COCSC</name>
<dbReference type="STRING" id="574566.I0YRC7"/>
<dbReference type="InterPro" id="IPR018303">
    <property type="entry name" value="ATPase_P-typ_P_site"/>
</dbReference>
<evidence type="ECO:0000256" key="9">
    <source>
        <dbReference type="ARBA" id="ARBA00023136"/>
    </source>
</evidence>
<dbReference type="Gene3D" id="3.30.70.100">
    <property type="match status" value="1"/>
</dbReference>
<evidence type="ECO:0000256" key="5">
    <source>
        <dbReference type="ARBA" id="ARBA00022741"/>
    </source>
</evidence>
<dbReference type="InterPro" id="IPR027256">
    <property type="entry name" value="P-typ_ATPase_IB"/>
</dbReference>
<dbReference type="KEGG" id="csl:COCSUDRAFT_54290"/>
<dbReference type="PRINTS" id="PR00119">
    <property type="entry name" value="CATATPASE"/>
</dbReference>
<dbReference type="InterPro" id="IPR023298">
    <property type="entry name" value="ATPase_P-typ_TM_dom_sf"/>
</dbReference>
<dbReference type="InterPro" id="IPR036163">
    <property type="entry name" value="HMA_dom_sf"/>
</dbReference>
<dbReference type="NCBIfam" id="TIGR01525">
    <property type="entry name" value="ATPase-IB_hvy"/>
    <property type="match status" value="1"/>
</dbReference>
<dbReference type="InterPro" id="IPR001757">
    <property type="entry name" value="P_typ_ATPase"/>
</dbReference>
<dbReference type="PROSITE" id="PS01047">
    <property type="entry name" value="HMA_1"/>
    <property type="match status" value="1"/>
</dbReference>
<dbReference type="GO" id="GO:0005507">
    <property type="term" value="F:copper ion binding"/>
    <property type="evidence" value="ECO:0007669"/>
    <property type="project" value="TreeGrafter"/>
</dbReference>
<dbReference type="InterPro" id="IPR006121">
    <property type="entry name" value="HMA_dom"/>
</dbReference>
<evidence type="ECO:0000256" key="1">
    <source>
        <dbReference type="ARBA" id="ARBA00004141"/>
    </source>
</evidence>
<dbReference type="InterPro" id="IPR059000">
    <property type="entry name" value="ATPase_P-type_domA"/>
</dbReference>
<dbReference type="InterPro" id="IPR023214">
    <property type="entry name" value="HAD_sf"/>
</dbReference>
<dbReference type="GO" id="GO:0016887">
    <property type="term" value="F:ATP hydrolysis activity"/>
    <property type="evidence" value="ECO:0007669"/>
    <property type="project" value="InterPro"/>
</dbReference>
<dbReference type="GO" id="GO:0055070">
    <property type="term" value="P:copper ion homeostasis"/>
    <property type="evidence" value="ECO:0007669"/>
    <property type="project" value="TreeGrafter"/>
</dbReference>
<feature type="transmembrane region" description="Helical" evidence="10">
    <location>
        <begin position="822"/>
        <end position="846"/>
    </location>
</feature>
<dbReference type="PRINTS" id="PR00120">
    <property type="entry name" value="HATPASE"/>
</dbReference>
<evidence type="ECO:0000256" key="11">
    <source>
        <dbReference type="SAM" id="MobiDB-lite"/>
    </source>
</evidence>
<dbReference type="CDD" id="cd00371">
    <property type="entry name" value="HMA"/>
    <property type="match status" value="1"/>
</dbReference>
<dbReference type="InterPro" id="IPR036412">
    <property type="entry name" value="HAD-like_sf"/>
</dbReference>
<keyword evidence="3 10" id="KW-0812">Transmembrane</keyword>
<dbReference type="SUPFAM" id="SSF56784">
    <property type="entry name" value="HAD-like"/>
    <property type="match status" value="1"/>
</dbReference>
<evidence type="ECO:0000256" key="4">
    <source>
        <dbReference type="ARBA" id="ARBA00022723"/>
    </source>
</evidence>
<dbReference type="PROSITE" id="PS01229">
    <property type="entry name" value="COF_2"/>
    <property type="match status" value="1"/>
</dbReference>
<keyword evidence="5 10" id="KW-0547">Nucleotide-binding</keyword>
<keyword evidence="14" id="KW-1185">Reference proteome</keyword>
<keyword evidence="6 10" id="KW-0067">ATP-binding</keyword>
<evidence type="ECO:0000256" key="6">
    <source>
        <dbReference type="ARBA" id="ARBA00022840"/>
    </source>
</evidence>
<dbReference type="InterPro" id="IPR008250">
    <property type="entry name" value="ATPase_P-typ_transduc_dom_A_sf"/>
</dbReference>
<sequence length="885" mass="88711">MTGAPKLPSAASSALGQLGKPLEPGFDGGSGAHGSGGTGSGGSGGGGGEGGAGGSGPGVPEAEQHVGQVGGCAPAEDVVLLEVGGMHCASCSGRVRRLLEAQPHVTSASVSLTTETALVRIGIPALPLTGGPAGGALEAARSSFVAETVAHLAKVLREGGFQAGLRDGASMAAGAADEVVAAKQAERRAQLREATRRLIVAGLLASACFTGHIAHFFPSVPGWVRLLGTPQVHGLMSAAALLGPGREVLVAGWRSAAAGSPDMNTLVGLGASAAFGVSCVAAALPALGWRTFFEEPAMLLGVVLLGRTLERRAKLQASADMAALRGLLPATVRLAVGNRQGWSTVPAEAVQPGALLVVLPGDRLPVDGVVVEGTSTLDESALTGEPLPVTRGPGSAVAAGAVNCEGRITVRAVRCGNATAVADIVRAVEAAQARAAPVQRLADIVAGRFAVGVLGLSAATFAFWALAAPRYMPQVIARHASTAAGGSGAALLLAAQLACNVLVVACPCALGLAAPTAVLVGTSQGARRGLLIRGGDVLEAASRIDSVIFDKTGTLTRGQPVVTEVQLAPGCALEPAHVLSLAAALERESSHPIARAITEAASTSGVAEARAEDGSVVQEIGGGITGTVDGRRVALGNWTWVTQHLQEPTPQPPDAGPGMPLRDAHSTGAQQKLQVFVAVDKELAGMLSLSDTVRPEAAATVAALQREGFKTFLLTGDGAWNAEAVADAVGIPRSQVHSSVKPGGKAALVRELQARGRCVAMVGDGVNDASALAAADVGIAMGGGVDAASEAAAIVLLRDQLPQVVDALQLSRRTFSKIRQNLGWAFAYNAISLPLAAGALLPGLGIALTPSISGALMGCSSLAVMANSLLLQRDFPSLVKKTGES</sequence>
<dbReference type="PROSITE" id="PS00154">
    <property type="entry name" value="ATPASE_E1_E2"/>
    <property type="match status" value="1"/>
</dbReference>
<dbReference type="PROSITE" id="PS50846">
    <property type="entry name" value="HMA_2"/>
    <property type="match status" value="1"/>
</dbReference>
<evidence type="ECO:0000256" key="7">
    <source>
        <dbReference type="ARBA" id="ARBA00022967"/>
    </source>
</evidence>
<dbReference type="OrthoDB" id="432719at2759"/>
<dbReference type="SUPFAM" id="SSF81653">
    <property type="entry name" value="Calcium ATPase, transduction domain A"/>
    <property type="match status" value="1"/>
</dbReference>
<dbReference type="eggNOG" id="KOG0207">
    <property type="taxonomic scope" value="Eukaryota"/>
</dbReference>
<comment type="similarity">
    <text evidence="2 10">Belongs to the cation transport ATPase (P-type) (TC 3.A.3) family. Type IB subfamily.</text>
</comment>
<dbReference type="Pfam" id="PF00702">
    <property type="entry name" value="Hydrolase"/>
    <property type="match status" value="1"/>
</dbReference>
<organism evidence="13 14">
    <name type="scientific">Coccomyxa subellipsoidea (strain C-169)</name>
    <name type="common">Green microalga</name>
    <dbReference type="NCBI Taxonomy" id="574566"/>
    <lineage>
        <taxon>Eukaryota</taxon>
        <taxon>Viridiplantae</taxon>
        <taxon>Chlorophyta</taxon>
        <taxon>core chlorophytes</taxon>
        <taxon>Trebouxiophyceae</taxon>
        <taxon>Trebouxiophyceae incertae sedis</taxon>
        <taxon>Coccomyxaceae</taxon>
        <taxon>Coccomyxa</taxon>
        <taxon>Coccomyxa subellipsoidea</taxon>
    </lineage>
</organism>
<dbReference type="SUPFAM" id="SSF55008">
    <property type="entry name" value="HMA, heavy metal-associated domain"/>
    <property type="match status" value="1"/>
</dbReference>
<dbReference type="GeneID" id="17038925"/>
<protein>
    <submittedName>
        <fullName evidence="13">Heavy metal translocatin</fullName>
    </submittedName>
</protein>
<feature type="transmembrane region" description="Helical" evidence="10">
    <location>
        <begin position="487"/>
        <end position="520"/>
    </location>
</feature>
<feature type="region of interest" description="Disordered" evidence="11">
    <location>
        <begin position="1"/>
        <end position="68"/>
    </location>
</feature>
<feature type="compositionally biased region" description="Gly residues" evidence="11">
    <location>
        <begin position="26"/>
        <end position="57"/>
    </location>
</feature>
<dbReference type="Pfam" id="PF00403">
    <property type="entry name" value="HMA"/>
    <property type="match status" value="1"/>
</dbReference>
<comment type="subcellular location">
    <subcellularLocation>
        <location evidence="1">Membrane</location>
        <topology evidence="1">Multi-pass membrane protein</topology>
    </subcellularLocation>
</comment>
<dbReference type="Gene3D" id="3.40.1110.10">
    <property type="entry name" value="Calcium-transporting ATPase, cytoplasmic domain N"/>
    <property type="match status" value="1"/>
</dbReference>
<dbReference type="InterPro" id="IPR017969">
    <property type="entry name" value="Heavy-metal-associated_CS"/>
</dbReference>
<dbReference type="Proteomes" id="UP000007264">
    <property type="component" value="Unassembled WGS sequence"/>
</dbReference>
<keyword evidence="9 10" id="KW-0472">Membrane</keyword>
<evidence type="ECO:0000256" key="2">
    <source>
        <dbReference type="ARBA" id="ARBA00006024"/>
    </source>
</evidence>
<evidence type="ECO:0000313" key="14">
    <source>
        <dbReference type="Proteomes" id="UP000007264"/>
    </source>
</evidence>
<dbReference type="SUPFAM" id="SSF81665">
    <property type="entry name" value="Calcium ATPase, transmembrane domain M"/>
    <property type="match status" value="1"/>
</dbReference>
<evidence type="ECO:0000313" key="13">
    <source>
        <dbReference type="EMBL" id="EIE20946.1"/>
    </source>
</evidence>
<dbReference type="AlphaFoldDB" id="I0YRC7"/>
<dbReference type="FunFam" id="2.70.150.10:FF:000002">
    <property type="entry name" value="Copper-transporting ATPase 1, putative"/>
    <property type="match status" value="1"/>
</dbReference>
<dbReference type="NCBIfam" id="TIGR01494">
    <property type="entry name" value="ATPase_P-type"/>
    <property type="match status" value="2"/>
</dbReference>
<keyword evidence="8 10" id="KW-1133">Transmembrane helix</keyword>
<feature type="transmembrane region" description="Helical" evidence="10">
    <location>
        <begin position="266"/>
        <end position="289"/>
    </location>
</feature>
<dbReference type="PANTHER" id="PTHR43520">
    <property type="entry name" value="ATP7, ISOFORM B"/>
    <property type="match status" value="1"/>
</dbReference>
<keyword evidence="4 10" id="KW-0479">Metal-binding</keyword>
<feature type="transmembrane region" description="Helical" evidence="10">
    <location>
        <begin position="198"/>
        <end position="217"/>
    </location>
</feature>
<comment type="caution">
    <text evidence="13">The sequence shown here is derived from an EMBL/GenBank/DDBJ whole genome shotgun (WGS) entry which is preliminary data.</text>
</comment>
<dbReference type="PANTHER" id="PTHR43520:SF22">
    <property type="entry name" value="COPPER-TRANSPORTING ATPASE PAA1, CHLOROPLASTIC"/>
    <property type="match status" value="1"/>
</dbReference>
<evidence type="ECO:0000259" key="12">
    <source>
        <dbReference type="PROSITE" id="PS50846"/>
    </source>
</evidence>
<dbReference type="Gene3D" id="2.70.150.10">
    <property type="entry name" value="Calcium-transporting ATPase, cytoplasmic transduction domain A"/>
    <property type="match status" value="1"/>
</dbReference>
<evidence type="ECO:0000256" key="3">
    <source>
        <dbReference type="ARBA" id="ARBA00022692"/>
    </source>
</evidence>
<dbReference type="Pfam" id="PF00122">
    <property type="entry name" value="E1-E2_ATPase"/>
    <property type="match status" value="1"/>
</dbReference>
<dbReference type="GO" id="GO:0043682">
    <property type="term" value="F:P-type divalent copper transporter activity"/>
    <property type="evidence" value="ECO:0007669"/>
    <property type="project" value="TreeGrafter"/>
</dbReference>
<gene>
    <name evidence="13" type="ORF">COCSUDRAFT_54290</name>
</gene>
<dbReference type="GO" id="GO:0005524">
    <property type="term" value="F:ATP binding"/>
    <property type="evidence" value="ECO:0007669"/>
    <property type="project" value="UniProtKB-UniRule"/>
</dbReference>
<dbReference type="RefSeq" id="XP_005645490.1">
    <property type="nucleotide sequence ID" value="XM_005645433.1"/>
</dbReference>
<evidence type="ECO:0000256" key="10">
    <source>
        <dbReference type="RuleBase" id="RU362081"/>
    </source>
</evidence>
<reference evidence="13 14" key="1">
    <citation type="journal article" date="2012" name="Genome Biol.">
        <title>The genome of the polar eukaryotic microalga coccomyxa subellipsoidea reveals traits of cold adaptation.</title>
        <authorList>
            <person name="Blanc G."/>
            <person name="Agarkova I."/>
            <person name="Grimwood J."/>
            <person name="Kuo A."/>
            <person name="Brueggeman A."/>
            <person name="Dunigan D."/>
            <person name="Gurnon J."/>
            <person name="Ladunga I."/>
            <person name="Lindquist E."/>
            <person name="Lucas S."/>
            <person name="Pangilinan J."/>
            <person name="Proschold T."/>
            <person name="Salamov A."/>
            <person name="Schmutz J."/>
            <person name="Weeks D."/>
            <person name="Yamada T."/>
            <person name="Claverie J.M."/>
            <person name="Grigoriev I."/>
            <person name="Van Etten J."/>
            <person name="Lomsadze A."/>
            <person name="Borodovsky M."/>
        </authorList>
    </citation>
    <scope>NUCLEOTIDE SEQUENCE [LARGE SCALE GENOMIC DNA]</scope>
    <source>
        <strain evidence="13 14">C-169</strain>
    </source>
</reference>
<dbReference type="InterPro" id="IPR023299">
    <property type="entry name" value="ATPase_P-typ_cyto_dom_N"/>
</dbReference>
<keyword evidence="7" id="KW-1278">Translocase</keyword>
<dbReference type="Gene3D" id="3.40.50.1000">
    <property type="entry name" value="HAD superfamily/HAD-like"/>
    <property type="match status" value="1"/>
</dbReference>
<dbReference type="GO" id="GO:0016020">
    <property type="term" value="C:membrane"/>
    <property type="evidence" value="ECO:0007669"/>
    <property type="project" value="UniProtKB-SubCell"/>
</dbReference>
<feature type="transmembrane region" description="Helical" evidence="10">
    <location>
        <begin position="852"/>
        <end position="871"/>
    </location>
</feature>
<accession>I0YRC7</accession>
<dbReference type="EMBL" id="AGSI01000014">
    <property type="protein sequence ID" value="EIE20946.1"/>
    <property type="molecule type" value="Genomic_DNA"/>
</dbReference>